<protein>
    <submittedName>
        <fullName evidence="2">Uncharacterized protein</fullName>
    </submittedName>
</protein>
<reference evidence="2 3" key="1">
    <citation type="journal article" date="2018" name="Front. Plant Sci.">
        <title>Red Clover (Trifolium pratense) and Zigzag Clover (T. medium) - A Picture of Genomic Similarities and Differences.</title>
        <authorList>
            <person name="Dluhosova J."/>
            <person name="Istvanek J."/>
            <person name="Nedelnik J."/>
            <person name="Repkova J."/>
        </authorList>
    </citation>
    <scope>NUCLEOTIDE SEQUENCE [LARGE SCALE GENOMIC DNA]</scope>
    <source>
        <strain evidence="3">cv. 10/8</strain>
        <tissue evidence="2">Leaf</tissue>
    </source>
</reference>
<keyword evidence="3" id="KW-1185">Reference proteome</keyword>
<organism evidence="2 3">
    <name type="scientific">Trifolium medium</name>
    <dbReference type="NCBI Taxonomy" id="97028"/>
    <lineage>
        <taxon>Eukaryota</taxon>
        <taxon>Viridiplantae</taxon>
        <taxon>Streptophyta</taxon>
        <taxon>Embryophyta</taxon>
        <taxon>Tracheophyta</taxon>
        <taxon>Spermatophyta</taxon>
        <taxon>Magnoliopsida</taxon>
        <taxon>eudicotyledons</taxon>
        <taxon>Gunneridae</taxon>
        <taxon>Pentapetalae</taxon>
        <taxon>rosids</taxon>
        <taxon>fabids</taxon>
        <taxon>Fabales</taxon>
        <taxon>Fabaceae</taxon>
        <taxon>Papilionoideae</taxon>
        <taxon>50 kb inversion clade</taxon>
        <taxon>NPAAA clade</taxon>
        <taxon>Hologalegina</taxon>
        <taxon>IRL clade</taxon>
        <taxon>Trifolieae</taxon>
        <taxon>Trifolium</taxon>
    </lineage>
</organism>
<dbReference type="EMBL" id="LXQA010312208">
    <property type="protein sequence ID" value="MCI43029.1"/>
    <property type="molecule type" value="Genomic_DNA"/>
</dbReference>
<evidence type="ECO:0000256" key="1">
    <source>
        <dbReference type="SAM" id="MobiDB-lite"/>
    </source>
</evidence>
<proteinExistence type="predicted"/>
<comment type="caution">
    <text evidence="2">The sequence shown here is derived from an EMBL/GenBank/DDBJ whole genome shotgun (WGS) entry which is preliminary data.</text>
</comment>
<dbReference type="AlphaFoldDB" id="A0A392S2X2"/>
<feature type="non-terminal residue" evidence="2">
    <location>
        <position position="37"/>
    </location>
</feature>
<accession>A0A392S2X2</accession>
<sequence>MRGRRRGRGIIPPRRLVVTRPEVRRGPSLSVEGPART</sequence>
<dbReference type="Proteomes" id="UP000265520">
    <property type="component" value="Unassembled WGS sequence"/>
</dbReference>
<evidence type="ECO:0000313" key="2">
    <source>
        <dbReference type="EMBL" id="MCI43029.1"/>
    </source>
</evidence>
<feature type="region of interest" description="Disordered" evidence="1">
    <location>
        <begin position="1"/>
        <end position="37"/>
    </location>
</feature>
<evidence type="ECO:0000313" key="3">
    <source>
        <dbReference type="Proteomes" id="UP000265520"/>
    </source>
</evidence>
<name>A0A392S2X2_9FABA</name>